<evidence type="ECO:0000256" key="2">
    <source>
        <dbReference type="SAM" id="MobiDB-lite"/>
    </source>
</evidence>
<keyword evidence="5" id="KW-1185">Reference proteome</keyword>
<dbReference type="SUPFAM" id="SSF47923">
    <property type="entry name" value="Ypt/Rab-GAP domain of gyp1p"/>
    <property type="match status" value="2"/>
</dbReference>
<organism evidence="4 5">
    <name type="scientific">Peltaster fructicola</name>
    <dbReference type="NCBI Taxonomy" id="286661"/>
    <lineage>
        <taxon>Eukaryota</taxon>
        <taxon>Fungi</taxon>
        <taxon>Dikarya</taxon>
        <taxon>Ascomycota</taxon>
        <taxon>Pezizomycotina</taxon>
        <taxon>Dothideomycetes</taxon>
        <taxon>Dothideomycetes incertae sedis</taxon>
        <taxon>Peltaster</taxon>
    </lineage>
</organism>
<dbReference type="InterPro" id="IPR035969">
    <property type="entry name" value="Rab-GAP_TBC_sf"/>
</dbReference>
<sequence>MASETKAAAPNLQAHDEQSSTPPQAQQHPPPHGLNRDEHVEKIAHPVHSALPPLTAGRSSDAAFDDTQRKKLNAILTACQDQDVETLRALATSDAGLIDDHWRRAAWPLLLGSVTTGHGPTEPWQNLQRHRDEDQVSLDVNRSFVYYPKHESESRLAKRKEELSDTIVSVLRRHAYLCYFQGYHDIVQVFLLVLGAEAAFPAVERLSVLHIRDFMLPTMTGALAHLSLLPAILDAADHELYTHLSQTAPFYFALSATLTLYAHEIQEYGDIARLFDFLLANEAVMSIYFFTIIICSRKKQLLELEADEHDMLHSILSKLPSPLNLDDLIAKAAKLFHTHPPARLSGLAWYNISSNSVLKTTCSSARPMQQTLQDGERFFHQQAGEIERQDIRSRQLRGARRLALQYRRPAIYTAAAVTVAVLAVYGAKPSSSLRMVLEWGGRHVLHL</sequence>
<dbReference type="SMART" id="SM00164">
    <property type="entry name" value="TBC"/>
    <property type="match status" value="1"/>
</dbReference>
<proteinExistence type="predicted"/>
<name>A0A6H0Y067_9PEZI</name>
<dbReference type="InterPro" id="IPR000195">
    <property type="entry name" value="Rab-GAP-TBC_dom"/>
</dbReference>
<dbReference type="OrthoDB" id="206700at2759"/>
<dbReference type="Proteomes" id="UP000503462">
    <property type="component" value="Chromosome 4"/>
</dbReference>
<feature type="region of interest" description="Disordered" evidence="2">
    <location>
        <begin position="1"/>
        <end position="36"/>
    </location>
</feature>
<reference evidence="4 5" key="1">
    <citation type="journal article" date="2016" name="Sci. Rep.">
        <title>Peltaster fructicola genome reveals evolution from an invasive phytopathogen to an ectophytic parasite.</title>
        <authorList>
            <person name="Xu C."/>
            <person name="Chen H."/>
            <person name="Gleason M.L."/>
            <person name="Xu J.R."/>
            <person name="Liu H."/>
            <person name="Zhang R."/>
            <person name="Sun G."/>
        </authorList>
    </citation>
    <scope>NUCLEOTIDE SEQUENCE [LARGE SCALE GENOMIC DNA]</scope>
    <source>
        <strain evidence="4 5">LNHT1506</strain>
    </source>
</reference>
<feature type="domain" description="Rab-GAP TBC" evidence="3">
    <location>
        <begin position="97"/>
        <end position="282"/>
    </location>
</feature>
<accession>A0A6H0Y067</accession>
<dbReference type="Pfam" id="PF00566">
    <property type="entry name" value="RabGAP-TBC"/>
    <property type="match status" value="1"/>
</dbReference>
<evidence type="ECO:0000313" key="4">
    <source>
        <dbReference type="EMBL" id="QIX00403.1"/>
    </source>
</evidence>
<evidence type="ECO:0000256" key="1">
    <source>
        <dbReference type="ARBA" id="ARBA00022468"/>
    </source>
</evidence>
<dbReference type="PANTHER" id="PTHR20913">
    <property type="entry name" value="TBC1 DOMAIN FAMILY MEMBER 20/GTPASE"/>
    <property type="match status" value="1"/>
</dbReference>
<protein>
    <recommendedName>
        <fullName evidence="3">Rab-GAP TBC domain-containing protein</fullName>
    </recommendedName>
</protein>
<dbReference type="EMBL" id="CP051142">
    <property type="protein sequence ID" value="QIX00403.1"/>
    <property type="molecule type" value="Genomic_DNA"/>
</dbReference>
<dbReference type="Gene3D" id="1.10.8.1310">
    <property type="match status" value="1"/>
</dbReference>
<evidence type="ECO:0000313" key="5">
    <source>
        <dbReference type="Proteomes" id="UP000503462"/>
    </source>
</evidence>
<evidence type="ECO:0000259" key="3">
    <source>
        <dbReference type="PROSITE" id="PS50086"/>
    </source>
</evidence>
<dbReference type="GO" id="GO:0006888">
    <property type="term" value="P:endoplasmic reticulum to Golgi vesicle-mediated transport"/>
    <property type="evidence" value="ECO:0007669"/>
    <property type="project" value="TreeGrafter"/>
</dbReference>
<dbReference type="FunFam" id="1.10.472.80:FF:000060">
    <property type="entry name" value="TBC domain protein, putative"/>
    <property type="match status" value="1"/>
</dbReference>
<dbReference type="AlphaFoldDB" id="A0A6H0Y067"/>
<dbReference type="PANTHER" id="PTHR20913:SF7">
    <property type="entry name" value="RE60063P"/>
    <property type="match status" value="1"/>
</dbReference>
<dbReference type="GO" id="GO:0005096">
    <property type="term" value="F:GTPase activator activity"/>
    <property type="evidence" value="ECO:0007669"/>
    <property type="project" value="UniProtKB-KW"/>
</dbReference>
<dbReference type="GO" id="GO:0005789">
    <property type="term" value="C:endoplasmic reticulum membrane"/>
    <property type="evidence" value="ECO:0007669"/>
    <property type="project" value="TreeGrafter"/>
</dbReference>
<keyword evidence="1" id="KW-0343">GTPase activation</keyword>
<dbReference type="PROSITE" id="PS50086">
    <property type="entry name" value="TBC_RABGAP"/>
    <property type="match status" value="1"/>
</dbReference>
<dbReference type="FunFam" id="1.10.8.1310:FF:000001">
    <property type="entry name" value="TBC1 domain family, member 20"/>
    <property type="match status" value="1"/>
</dbReference>
<dbReference type="InterPro" id="IPR045913">
    <property type="entry name" value="TBC20/Gyp8-like"/>
</dbReference>
<dbReference type="Gene3D" id="1.10.472.80">
    <property type="entry name" value="Ypt/Rab-GAP domain of gyp1p, domain 3"/>
    <property type="match status" value="1"/>
</dbReference>
<gene>
    <name evidence="4" type="ORF">AMS68_005920</name>
</gene>